<proteinExistence type="predicted"/>
<evidence type="ECO:0000313" key="2">
    <source>
        <dbReference type="Proteomes" id="UP000219167"/>
    </source>
</evidence>
<organism evidence="1 2">
    <name type="scientific">Rhizobium subbaraonis</name>
    <dbReference type="NCBI Taxonomy" id="908946"/>
    <lineage>
        <taxon>Bacteria</taxon>
        <taxon>Pseudomonadati</taxon>
        <taxon>Pseudomonadota</taxon>
        <taxon>Alphaproteobacteria</taxon>
        <taxon>Hyphomicrobiales</taxon>
        <taxon>Rhizobiaceae</taxon>
        <taxon>Rhizobium/Agrobacterium group</taxon>
        <taxon>Rhizobium</taxon>
    </lineage>
</organism>
<gene>
    <name evidence="1" type="ORF">SAMN05892877_1182</name>
</gene>
<dbReference type="AlphaFoldDB" id="A0A285UYH0"/>
<accession>A0A285UYH0</accession>
<keyword evidence="2" id="KW-1185">Reference proteome</keyword>
<protein>
    <submittedName>
        <fullName evidence="1">Uncharacterized protein</fullName>
    </submittedName>
</protein>
<name>A0A285UYH0_9HYPH</name>
<evidence type="ECO:0000313" key="1">
    <source>
        <dbReference type="EMBL" id="SOC45776.1"/>
    </source>
</evidence>
<dbReference type="Proteomes" id="UP000219167">
    <property type="component" value="Unassembled WGS sequence"/>
</dbReference>
<sequence length="137" mass="14624">MGVRYVKYRTDTGEIIATGTCSNQEHCFLQMEDAENEHILLDVSADDATQWIDDQGELADRPVLDLPTATSIAADGIAEVVGALPAGTVVRFNGAAATTDGAAFAFTTDMPGTYVFDFEPPFPYIPCTLTVEATDAI</sequence>
<dbReference type="EMBL" id="OBQD01000018">
    <property type="protein sequence ID" value="SOC45776.1"/>
    <property type="molecule type" value="Genomic_DNA"/>
</dbReference>
<reference evidence="1 2" key="1">
    <citation type="submission" date="2017-08" db="EMBL/GenBank/DDBJ databases">
        <authorList>
            <person name="de Groot N.N."/>
        </authorList>
    </citation>
    <scope>NUCLEOTIDE SEQUENCE [LARGE SCALE GENOMIC DNA]</scope>
    <source>
        <strain evidence="1 2">JC85</strain>
    </source>
</reference>
<dbReference type="OrthoDB" id="8468255at2"/>
<dbReference type="RefSeq" id="WP_097142215.1">
    <property type="nucleotide sequence ID" value="NZ_OBQD01000018.1"/>
</dbReference>